<evidence type="ECO:0000259" key="4">
    <source>
        <dbReference type="PROSITE" id="PS01124"/>
    </source>
</evidence>
<dbReference type="EMBL" id="ACUX02000006">
    <property type="protein sequence ID" value="EEZ61302.1"/>
    <property type="molecule type" value="Genomic_DNA"/>
</dbReference>
<proteinExistence type="predicted"/>
<dbReference type="InterPro" id="IPR020449">
    <property type="entry name" value="Tscrpt_reg_AraC-type_HTH"/>
</dbReference>
<dbReference type="GO" id="GO:0003700">
    <property type="term" value="F:DNA-binding transcription factor activity"/>
    <property type="evidence" value="ECO:0007669"/>
    <property type="project" value="InterPro"/>
</dbReference>
<dbReference type="SUPFAM" id="SSF46689">
    <property type="entry name" value="Homeodomain-like"/>
    <property type="match status" value="1"/>
</dbReference>
<dbReference type="Proteomes" id="UP000006001">
    <property type="component" value="Unassembled WGS sequence"/>
</dbReference>
<dbReference type="GO" id="GO:0043565">
    <property type="term" value="F:sequence-specific DNA binding"/>
    <property type="evidence" value="ECO:0007669"/>
    <property type="project" value="InterPro"/>
</dbReference>
<accession>D0WFN9</accession>
<dbReference type="PROSITE" id="PS00041">
    <property type="entry name" value="HTH_ARAC_FAMILY_1"/>
    <property type="match status" value="1"/>
</dbReference>
<dbReference type="RefSeq" id="WP_006361884.1">
    <property type="nucleotide sequence ID" value="NZ_GG700630.1"/>
</dbReference>
<keyword evidence="1" id="KW-0805">Transcription regulation</keyword>
<dbReference type="OrthoDB" id="2039152at2"/>
<dbReference type="AlphaFoldDB" id="D0WFN9"/>
<dbReference type="InterPro" id="IPR018062">
    <property type="entry name" value="HTH_AraC-typ_CS"/>
</dbReference>
<reference evidence="5" key="1">
    <citation type="submission" date="2009-10" db="EMBL/GenBank/DDBJ databases">
        <authorList>
            <person name="Weinstock G."/>
            <person name="Sodergren E."/>
            <person name="Clifton S."/>
            <person name="Fulton L."/>
            <person name="Fulton B."/>
            <person name="Courtney L."/>
            <person name="Fronick C."/>
            <person name="Harrison M."/>
            <person name="Strong C."/>
            <person name="Farmer C."/>
            <person name="Delahaunty K."/>
            <person name="Markovic C."/>
            <person name="Hall O."/>
            <person name="Minx P."/>
            <person name="Tomlinson C."/>
            <person name="Mitreva M."/>
            <person name="Nelson J."/>
            <person name="Hou S."/>
            <person name="Wollam A."/>
            <person name="Pepin K.H."/>
            <person name="Johnson M."/>
            <person name="Bhonagiri V."/>
            <person name="Nash W.E."/>
            <person name="Warren W."/>
            <person name="Chinwalla A."/>
            <person name="Mardis E.R."/>
            <person name="Wilson R.K."/>
        </authorList>
    </citation>
    <scope>NUCLEOTIDE SEQUENCE [LARGE SCALE GENOMIC DNA]</scope>
    <source>
        <strain evidence="5">ATCC 700122</strain>
    </source>
</reference>
<dbReference type="Gene3D" id="1.10.10.60">
    <property type="entry name" value="Homeodomain-like"/>
    <property type="match status" value="1"/>
</dbReference>
<evidence type="ECO:0000313" key="5">
    <source>
        <dbReference type="EMBL" id="EEZ61302.1"/>
    </source>
</evidence>
<dbReference type="Pfam" id="PF12833">
    <property type="entry name" value="HTH_18"/>
    <property type="match status" value="1"/>
</dbReference>
<dbReference type="InterPro" id="IPR009057">
    <property type="entry name" value="Homeodomain-like_sf"/>
</dbReference>
<protein>
    <submittedName>
        <fullName evidence="5">Transcriptional regulator, AraC family</fullName>
    </submittedName>
</protein>
<feature type="domain" description="HTH araC/xylS-type" evidence="4">
    <location>
        <begin position="238"/>
        <end position="336"/>
    </location>
</feature>
<evidence type="ECO:0000313" key="6">
    <source>
        <dbReference type="Proteomes" id="UP000006001"/>
    </source>
</evidence>
<organism evidence="5 6">
    <name type="scientific">Slackia exigua (strain ATCC 700122 / DSM 15923 / CIP 105133 / JCM 11022 / KCTC 5966 / S-7)</name>
    <dbReference type="NCBI Taxonomy" id="649764"/>
    <lineage>
        <taxon>Bacteria</taxon>
        <taxon>Bacillati</taxon>
        <taxon>Actinomycetota</taxon>
        <taxon>Coriobacteriia</taxon>
        <taxon>Eggerthellales</taxon>
        <taxon>Eggerthellaceae</taxon>
        <taxon>Slackia</taxon>
    </lineage>
</organism>
<dbReference type="PANTHER" id="PTHR47893:SF1">
    <property type="entry name" value="REGULATORY PROTEIN PCHR"/>
    <property type="match status" value="1"/>
</dbReference>
<evidence type="ECO:0000256" key="1">
    <source>
        <dbReference type="ARBA" id="ARBA00023015"/>
    </source>
</evidence>
<dbReference type="InterPro" id="IPR018060">
    <property type="entry name" value="HTH_AraC"/>
</dbReference>
<dbReference type="eggNOG" id="COG2207">
    <property type="taxonomic scope" value="Bacteria"/>
</dbReference>
<keyword evidence="3" id="KW-0804">Transcription</keyword>
<dbReference type="InterPro" id="IPR053142">
    <property type="entry name" value="PchR_regulatory_protein"/>
</dbReference>
<evidence type="ECO:0000256" key="3">
    <source>
        <dbReference type="ARBA" id="ARBA00023163"/>
    </source>
</evidence>
<dbReference type="HOGENOM" id="CLU_052345_2_1_11"/>
<evidence type="ECO:0000256" key="2">
    <source>
        <dbReference type="ARBA" id="ARBA00023125"/>
    </source>
</evidence>
<dbReference type="PROSITE" id="PS01124">
    <property type="entry name" value="HTH_ARAC_FAMILY_2"/>
    <property type="match status" value="1"/>
</dbReference>
<dbReference type="SMART" id="SM00342">
    <property type="entry name" value="HTH_ARAC"/>
    <property type="match status" value="1"/>
</dbReference>
<keyword evidence="6" id="KW-1185">Reference proteome</keyword>
<name>D0WFN9_SLAES</name>
<keyword evidence="2" id="KW-0238">DNA-binding</keyword>
<dbReference type="PRINTS" id="PR00032">
    <property type="entry name" value="HTHARAC"/>
</dbReference>
<dbReference type="PANTHER" id="PTHR47893">
    <property type="entry name" value="REGULATORY PROTEIN PCHR"/>
    <property type="match status" value="1"/>
</dbReference>
<sequence length="342" mass="38609">MELDNALNRFTHEERSIFAEQLRQLKAEPYPIAYGLLTRIDTEDSLGWFWAGNSEEGCLVTMKRLLQKRDMELIERPSSRYWCLSLLTSISAETFLKTPEGRAERVPVDDLKEPLSPELKQHLLAYEMAPGMHAYQLKEGNSYQSCSINLLPTFLERIGRDLLTSPSDLKKALRHTRSLDRALELRKTLGSFSIGRMELPGARLYLSGKVRQAMADTIDFHLSDRRQEGSLTDLEISNRVKICIADDVARPPSLDDLAAALLVSKTKLCQAFMRANGMTIGSYLARARLTRAQDLLIQSDKTIAEVAADVGFKHQSNFSLMFKRLTGQSPSEWKASKRDAAL</sequence>
<comment type="caution">
    <text evidence="5">The sequence shown here is derived from an EMBL/GenBank/DDBJ whole genome shotgun (WGS) entry which is preliminary data.</text>
</comment>
<dbReference type="GeneID" id="85007247"/>
<gene>
    <name evidence="5" type="ORF">HMPREF0762_00638</name>
</gene>
<dbReference type="STRING" id="649764.HMPREF0762_00638"/>